<sequence length="281" mass="31473">MASLGDQTPKAAPMNMHMNMHPTFLDPQPTASAPAGLRAVADGLGYASDWNWAWENYKPMVLALAKAHGLRRHLEIGGGRDPLFTPDELGAHGLAVTLNDISEHELMLAPPAFAKLCCDIAAPDTVATVGRERFDFAYCRMVMEHVPDVARMWRNVHDILTPGGVALSFFPTLFAPPFVLNELMPERLSRAIVHTLFPDRHDDGDNPKFLAHYNLCRGSEAPLVPLLREIGFREVIVLPFYGYSYFWKIPVVKQVDAAFTRLARARDWRTFTSFAYVVARK</sequence>
<dbReference type="RefSeq" id="WP_238229573.1">
    <property type="nucleotide sequence ID" value="NZ_BPQO01000003.1"/>
</dbReference>
<evidence type="ECO:0000256" key="1">
    <source>
        <dbReference type="SAM" id="MobiDB-lite"/>
    </source>
</evidence>
<accession>A0AAV4ZGY9</accession>
<dbReference type="Proteomes" id="UP001055247">
    <property type="component" value="Unassembled WGS sequence"/>
</dbReference>
<dbReference type="SUPFAM" id="SSF53335">
    <property type="entry name" value="S-adenosyl-L-methionine-dependent methyltransferases"/>
    <property type="match status" value="1"/>
</dbReference>
<reference evidence="2" key="1">
    <citation type="journal article" date="2016" name="Front. Microbiol.">
        <title>Genome Sequence of the Piezophilic, Mesophilic Sulfate-Reducing Bacterium Desulfovibrio indicus J2T.</title>
        <authorList>
            <person name="Cao J."/>
            <person name="Maignien L."/>
            <person name="Shao Z."/>
            <person name="Alain K."/>
            <person name="Jebbar M."/>
        </authorList>
    </citation>
    <scope>NUCLEOTIDE SEQUENCE</scope>
    <source>
        <strain evidence="2">DSM 16372</strain>
    </source>
</reference>
<dbReference type="CDD" id="cd02440">
    <property type="entry name" value="AdoMet_MTases"/>
    <property type="match status" value="1"/>
</dbReference>
<organism evidence="2 3">
    <name type="scientific">Methylobacterium hispanicum</name>
    <dbReference type="NCBI Taxonomy" id="270350"/>
    <lineage>
        <taxon>Bacteria</taxon>
        <taxon>Pseudomonadati</taxon>
        <taxon>Pseudomonadota</taxon>
        <taxon>Alphaproteobacteria</taxon>
        <taxon>Hyphomicrobiales</taxon>
        <taxon>Methylobacteriaceae</taxon>
        <taxon>Methylobacterium</taxon>
    </lineage>
</organism>
<proteinExistence type="predicted"/>
<dbReference type="Gene3D" id="3.40.50.150">
    <property type="entry name" value="Vaccinia Virus protein VP39"/>
    <property type="match status" value="1"/>
</dbReference>
<protein>
    <submittedName>
        <fullName evidence="2">Uncharacterized protein</fullName>
    </submittedName>
</protein>
<reference evidence="2" key="2">
    <citation type="submission" date="2021-08" db="EMBL/GenBank/DDBJ databases">
        <authorList>
            <person name="Tani A."/>
            <person name="Ola A."/>
            <person name="Ogura Y."/>
            <person name="Katsura K."/>
            <person name="Hayashi T."/>
        </authorList>
    </citation>
    <scope>NUCLEOTIDE SEQUENCE</scope>
    <source>
        <strain evidence="2">DSM 16372</strain>
    </source>
</reference>
<keyword evidence="3" id="KW-1185">Reference proteome</keyword>
<dbReference type="AlphaFoldDB" id="A0AAV4ZGY9"/>
<evidence type="ECO:0000313" key="3">
    <source>
        <dbReference type="Proteomes" id="UP001055247"/>
    </source>
</evidence>
<evidence type="ECO:0000313" key="2">
    <source>
        <dbReference type="EMBL" id="GJD87376.1"/>
    </source>
</evidence>
<feature type="region of interest" description="Disordered" evidence="1">
    <location>
        <begin position="1"/>
        <end position="29"/>
    </location>
</feature>
<dbReference type="Pfam" id="PF13489">
    <property type="entry name" value="Methyltransf_23"/>
    <property type="match status" value="1"/>
</dbReference>
<dbReference type="EMBL" id="BPQO01000003">
    <property type="protein sequence ID" value="GJD87376.1"/>
    <property type="molecule type" value="Genomic_DNA"/>
</dbReference>
<gene>
    <name evidence="2" type="ORF">BHAOGJBA_0878</name>
</gene>
<dbReference type="InterPro" id="IPR029063">
    <property type="entry name" value="SAM-dependent_MTases_sf"/>
</dbReference>
<comment type="caution">
    <text evidence="2">The sequence shown here is derived from an EMBL/GenBank/DDBJ whole genome shotgun (WGS) entry which is preliminary data.</text>
</comment>
<name>A0AAV4ZGY9_9HYPH</name>